<keyword evidence="4 6" id="KW-1133">Transmembrane helix</keyword>
<protein>
    <submittedName>
        <fullName evidence="8">Putative transporter</fullName>
    </submittedName>
</protein>
<feature type="transmembrane region" description="Helical" evidence="6">
    <location>
        <begin position="269"/>
        <end position="294"/>
    </location>
</feature>
<evidence type="ECO:0000313" key="9">
    <source>
        <dbReference type="Proteomes" id="UP000188320"/>
    </source>
</evidence>
<feature type="transmembrane region" description="Helical" evidence="6">
    <location>
        <begin position="198"/>
        <end position="221"/>
    </location>
</feature>
<feature type="domain" description="Major facilitator superfamily (MFS) profile" evidence="7">
    <location>
        <begin position="42"/>
        <end position="450"/>
    </location>
</feature>
<dbReference type="GO" id="GO:0016020">
    <property type="term" value="C:membrane"/>
    <property type="evidence" value="ECO:0007669"/>
    <property type="project" value="UniProtKB-SubCell"/>
</dbReference>
<evidence type="ECO:0000256" key="2">
    <source>
        <dbReference type="ARBA" id="ARBA00022448"/>
    </source>
</evidence>
<dbReference type="Gene3D" id="1.20.1250.20">
    <property type="entry name" value="MFS general substrate transporter like domains"/>
    <property type="match status" value="2"/>
</dbReference>
<evidence type="ECO:0000256" key="1">
    <source>
        <dbReference type="ARBA" id="ARBA00004141"/>
    </source>
</evidence>
<feature type="transmembrane region" description="Helical" evidence="6">
    <location>
        <begin position="420"/>
        <end position="443"/>
    </location>
</feature>
<dbReference type="AlphaFoldDB" id="A0A1R1PM33"/>
<evidence type="ECO:0000313" key="8">
    <source>
        <dbReference type="EMBL" id="OMH82030.1"/>
    </source>
</evidence>
<evidence type="ECO:0000259" key="7">
    <source>
        <dbReference type="PROSITE" id="PS50850"/>
    </source>
</evidence>
<evidence type="ECO:0000256" key="5">
    <source>
        <dbReference type="ARBA" id="ARBA00023136"/>
    </source>
</evidence>
<dbReference type="InterPro" id="IPR036259">
    <property type="entry name" value="MFS_trans_sf"/>
</dbReference>
<dbReference type="PANTHER" id="PTHR43791">
    <property type="entry name" value="PERMEASE-RELATED"/>
    <property type="match status" value="1"/>
</dbReference>
<dbReference type="PANTHER" id="PTHR43791:SF46">
    <property type="entry name" value="MAJOR FACILITATOR SUPERFAMILY (MFS) PROFILE DOMAIN-CONTAINING PROTEIN-RELATED"/>
    <property type="match status" value="1"/>
</dbReference>
<dbReference type="EMBL" id="LSSK01000757">
    <property type="protein sequence ID" value="OMH82030.1"/>
    <property type="molecule type" value="Genomic_DNA"/>
</dbReference>
<gene>
    <name evidence="8" type="ORF">AX774_g4509</name>
</gene>
<feature type="transmembrane region" description="Helical" evidence="6">
    <location>
        <begin position="170"/>
        <end position="192"/>
    </location>
</feature>
<keyword evidence="9" id="KW-1185">Reference proteome</keyword>
<keyword evidence="2" id="KW-0813">Transport</keyword>
<dbReference type="Pfam" id="PF07690">
    <property type="entry name" value="MFS_1"/>
    <property type="match status" value="1"/>
</dbReference>
<comment type="subcellular location">
    <subcellularLocation>
        <location evidence="1">Membrane</location>
        <topology evidence="1">Multi-pass membrane protein</topology>
    </subcellularLocation>
</comment>
<reference evidence="9" key="1">
    <citation type="submission" date="2017-01" db="EMBL/GenBank/DDBJ databases">
        <authorList>
            <person name="Wang Y."/>
            <person name="White M."/>
            <person name="Kvist S."/>
            <person name="Moncalvo J.-M."/>
        </authorList>
    </citation>
    <scope>NUCLEOTIDE SEQUENCE [LARGE SCALE GENOMIC DNA]</scope>
    <source>
        <strain evidence="9">COL-18-3</strain>
    </source>
</reference>
<proteinExistence type="predicted"/>
<evidence type="ECO:0000256" key="3">
    <source>
        <dbReference type="ARBA" id="ARBA00022692"/>
    </source>
</evidence>
<feature type="transmembrane region" description="Helical" evidence="6">
    <location>
        <begin position="80"/>
        <end position="101"/>
    </location>
</feature>
<dbReference type="InterPro" id="IPR011701">
    <property type="entry name" value="MFS"/>
</dbReference>
<keyword evidence="3 6" id="KW-0812">Transmembrane</keyword>
<dbReference type="InterPro" id="IPR020846">
    <property type="entry name" value="MFS_dom"/>
</dbReference>
<dbReference type="Proteomes" id="UP000188320">
    <property type="component" value="Unassembled WGS sequence"/>
</dbReference>
<name>A0A1R1PM33_ZANCU</name>
<dbReference type="FunFam" id="1.20.1250.20:FF:000018">
    <property type="entry name" value="MFS transporter permease"/>
    <property type="match status" value="1"/>
</dbReference>
<evidence type="ECO:0000256" key="4">
    <source>
        <dbReference type="ARBA" id="ARBA00022989"/>
    </source>
</evidence>
<feature type="transmembrane region" description="Helical" evidence="6">
    <location>
        <begin position="108"/>
        <end position="127"/>
    </location>
</feature>
<feature type="transmembrane region" description="Helical" evidence="6">
    <location>
        <begin position="391"/>
        <end position="414"/>
    </location>
</feature>
<dbReference type="GO" id="GO:0022857">
    <property type="term" value="F:transmembrane transporter activity"/>
    <property type="evidence" value="ECO:0007669"/>
    <property type="project" value="InterPro"/>
</dbReference>
<feature type="transmembrane region" description="Helical" evidence="6">
    <location>
        <begin position="133"/>
        <end position="158"/>
    </location>
</feature>
<keyword evidence="5 6" id="KW-0472">Membrane</keyword>
<feature type="transmembrane region" description="Helical" evidence="6">
    <location>
        <begin position="38"/>
        <end position="55"/>
    </location>
</feature>
<dbReference type="SUPFAM" id="SSF103473">
    <property type="entry name" value="MFS general substrate transporter"/>
    <property type="match status" value="1"/>
</dbReference>
<organism evidence="8 9">
    <name type="scientific">Zancudomyces culisetae</name>
    <name type="common">Gut fungus</name>
    <name type="synonym">Smittium culisetae</name>
    <dbReference type="NCBI Taxonomy" id="1213189"/>
    <lineage>
        <taxon>Eukaryota</taxon>
        <taxon>Fungi</taxon>
        <taxon>Fungi incertae sedis</taxon>
        <taxon>Zoopagomycota</taxon>
        <taxon>Kickxellomycotina</taxon>
        <taxon>Harpellomycetes</taxon>
        <taxon>Harpellales</taxon>
        <taxon>Legeriomycetaceae</taxon>
        <taxon>Zancudomyces</taxon>
    </lineage>
</organism>
<sequence length="481" mass="53174">MVKEEVFVYDDEDKAVINTEVILTDTEQKMAKSITRRLDIRLMPVLMLLYVGSYMDRSNIGAALVNGLRADLKLTKAEEALVTASFYIFYTTLELPANVILKKFRPRYWFSLIAGLWSVACMLQALAKSGGLIIMFRSILGAVESGFTPGVFAYLPYWYTRDEVGARMSLFFGALPISVLIGSPLAAGLASVKGTLEPYQMIFIVEGAVTFMIAVLSFFILQDYPETCKFLSYDQRKLLVKRLRADQGLATKSKLTLKSTIRAIFDWKVLLFCAANFGCITGINTVSIFGPTLMKGLGYSSVRATYLATLPGALGVVGIIITLFIPKRIPLTTQFFVFQTISVVFYTILTFSKNGTLRLISFALSGLGIYPSFPIFLSWVSVNQGGIGKRLMVSAAIFTIGNVTGAVIPVMFTATYAPHYYLGNAATIGLLGLSILLTAVMVVHYAKVNKQKEQNPIDVSHLSEEEQILLYDDHPAFRYTL</sequence>
<accession>A0A1R1PM33</accession>
<feature type="transmembrane region" description="Helical" evidence="6">
    <location>
        <begin position="357"/>
        <end position="379"/>
    </location>
</feature>
<evidence type="ECO:0000256" key="6">
    <source>
        <dbReference type="SAM" id="Phobius"/>
    </source>
</evidence>
<comment type="caution">
    <text evidence="8">The sequence shown here is derived from an EMBL/GenBank/DDBJ whole genome shotgun (WGS) entry which is preliminary data.</text>
</comment>
<feature type="transmembrane region" description="Helical" evidence="6">
    <location>
        <begin position="332"/>
        <end position="351"/>
    </location>
</feature>
<feature type="transmembrane region" description="Helical" evidence="6">
    <location>
        <begin position="306"/>
        <end position="325"/>
    </location>
</feature>
<dbReference type="PROSITE" id="PS50850">
    <property type="entry name" value="MFS"/>
    <property type="match status" value="1"/>
</dbReference>
<dbReference type="OrthoDB" id="2962993at2759"/>